<dbReference type="PANTHER" id="PTHR43377:SF1">
    <property type="entry name" value="BILIVERDIN REDUCTASE A"/>
    <property type="match status" value="1"/>
</dbReference>
<dbReference type="Pfam" id="PF02894">
    <property type="entry name" value="GFO_IDH_MocA_C"/>
    <property type="match status" value="1"/>
</dbReference>
<dbReference type="InterPro" id="IPR036291">
    <property type="entry name" value="NAD(P)-bd_dom_sf"/>
</dbReference>
<organism evidence="4 5">
    <name type="scientific">Ascosphaera apis ARSEF 7405</name>
    <dbReference type="NCBI Taxonomy" id="392613"/>
    <lineage>
        <taxon>Eukaryota</taxon>
        <taxon>Fungi</taxon>
        <taxon>Dikarya</taxon>
        <taxon>Ascomycota</taxon>
        <taxon>Pezizomycotina</taxon>
        <taxon>Eurotiomycetes</taxon>
        <taxon>Eurotiomycetidae</taxon>
        <taxon>Onygenales</taxon>
        <taxon>Ascosphaeraceae</taxon>
        <taxon>Ascosphaera</taxon>
    </lineage>
</organism>
<dbReference type="Proteomes" id="UP000242877">
    <property type="component" value="Unassembled WGS sequence"/>
</dbReference>
<gene>
    <name evidence="4" type="ORF">AAP_00070</name>
</gene>
<evidence type="ECO:0000313" key="5">
    <source>
        <dbReference type="Proteomes" id="UP000242877"/>
    </source>
</evidence>
<keyword evidence="5" id="KW-1185">Reference proteome</keyword>
<feature type="region of interest" description="Disordered" evidence="1">
    <location>
        <begin position="1"/>
        <end position="28"/>
    </location>
</feature>
<dbReference type="AlphaFoldDB" id="A0A168DJD1"/>
<dbReference type="PANTHER" id="PTHR43377">
    <property type="entry name" value="BILIVERDIN REDUCTASE A"/>
    <property type="match status" value="1"/>
</dbReference>
<comment type="caution">
    <text evidence="4">The sequence shown here is derived from an EMBL/GenBank/DDBJ whole genome shotgun (WGS) entry which is preliminary data.</text>
</comment>
<sequence>MDQTETSKDGTESNKNTKPDDDGSAKRPPVRIAVIGAGIIGPRHAQSVQANPSAELVGFVDLDPHAKDVAESMGTNYYDSLVTLLEKDKPDAAIICTPSNTHVSIAKTLLSAKVHVLVEKPIATDIPSGLSLLRLHASLGPDGAHMLVGHHRRFNPYVWRAKEIVDSGALGNIVAVNGLWAAFKPGSYFDDPTEWRRQKERGGGVVLTNLIHEVDLMQYLLGPITRVYAEQATPQRDDPEHTAEEGGAITLRFKSGAVGTFLISDTTPSPFNFESGTGENPLIPHSGQDFCRIFGKDATLSLPDMQVWSYYGQRQKDWAHSLTVSKLEVMKMKPFDFQVQHLVDVVRGETEPLINGVEALRALLVCDAILKSMQTGAPVEIERIEGMIDSGMPTSKL</sequence>
<dbReference type="OrthoDB" id="64915at2759"/>
<dbReference type="VEuPathDB" id="FungiDB:AAP_00070"/>
<dbReference type="InterPro" id="IPR000683">
    <property type="entry name" value="Gfo/Idh/MocA-like_OxRdtase_N"/>
</dbReference>
<dbReference type="Gene3D" id="3.30.360.10">
    <property type="entry name" value="Dihydrodipicolinate Reductase, domain 2"/>
    <property type="match status" value="1"/>
</dbReference>
<accession>A0A168DJD1</accession>
<name>A0A168DJD1_9EURO</name>
<dbReference type="InterPro" id="IPR051450">
    <property type="entry name" value="Gfo/Idh/MocA_Oxidoreductases"/>
</dbReference>
<evidence type="ECO:0000256" key="1">
    <source>
        <dbReference type="SAM" id="MobiDB-lite"/>
    </source>
</evidence>
<dbReference type="Pfam" id="PF01408">
    <property type="entry name" value="GFO_IDH_MocA"/>
    <property type="match status" value="1"/>
</dbReference>
<feature type="domain" description="Gfo/Idh/MocA-like oxidoreductase C-terminal" evidence="3">
    <location>
        <begin position="162"/>
        <end position="381"/>
    </location>
</feature>
<dbReference type="InterPro" id="IPR004104">
    <property type="entry name" value="Gfo/Idh/MocA-like_OxRdtase_C"/>
</dbReference>
<proteinExistence type="predicted"/>
<evidence type="ECO:0000259" key="2">
    <source>
        <dbReference type="Pfam" id="PF01408"/>
    </source>
</evidence>
<evidence type="ECO:0000259" key="3">
    <source>
        <dbReference type="Pfam" id="PF02894"/>
    </source>
</evidence>
<protein>
    <submittedName>
        <fullName evidence="4">NAD(P)-binding domain protein</fullName>
    </submittedName>
</protein>
<dbReference type="SUPFAM" id="SSF55347">
    <property type="entry name" value="Glyceraldehyde-3-phosphate dehydrogenase-like, C-terminal domain"/>
    <property type="match status" value="1"/>
</dbReference>
<reference evidence="4 5" key="1">
    <citation type="journal article" date="2016" name="Genome Biol. Evol.">
        <title>Divergent and convergent evolution of fungal pathogenicity.</title>
        <authorList>
            <person name="Shang Y."/>
            <person name="Xiao G."/>
            <person name="Zheng P."/>
            <person name="Cen K."/>
            <person name="Zhan S."/>
            <person name="Wang C."/>
        </authorList>
    </citation>
    <scope>NUCLEOTIDE SEQUENCE [LARGE SCALE GENOMIC DNA]</scope>
    <source>
        <strain evidence="4 5">ARSEF 7405</strain>
    </source>
</reference>
<dbReference type="GO" id="GO:0000166">
    <property type="term" value="F:nucleotide binding"/>
    <property type="evidence" value="ECO:0007669"/>
    <property type="project" value="InterPro"/>
</dbReference>
<dbReference type="Gene3D" id="3.40.50.720">
    <property type="entry name" value="NAD(P)-binding Rossmann-like Domain"/>
    <property type="match status" value="1"/>
</dbReference>
<evidence type="ECO:0000313" key="4">
    <source>
        <dbReference type="EMBL" id="KZZ97809.1"/>
    </source>
</evidence>
<feature type="compositionally biased region" description="Basic and acidic residues" evidence="1">
    <location>
        <begin position="1"/>
        <end position="25"/>
    </location>
</feature>
<dbReference type="SUPFAM" id="SSF51735">
    <property type="entry name" value="NAD(P)-binding Rossmann-fold domains"/>
    <property type="match status" value="1"/>
</dbReference>
<feature type="domain" description="Gfo/Idh/MocA-like oxidoreductase N-terminal" evidence="2">
    <location>
        <begin position="30"/>
        <end position="136"/>
    </location>
</feature>
<dbReference type="EMBL" id="AZGZ01000001">
    <property type="protein sequence ID" value="KZZ97809.1"/>
    <property type="molecule type" value="Genomic_DNA"/>
</dbReference>